<evidence type="ECO:0000256" key="1">
    <source>
        <dbReference type="SAM" id="Phobius"/>
    </source>
</evidence>
<keyword evidence="1" id="KW-1133">Transmembrane helix</keyword>
<dbReference type="EMBL" id="CP094534">
    <property type="protein sequence ID" value="UOE36198.1"/>
    <property type="molecule type" value="Genomic_DNA"/>
</dbReference>
<feature type="transmembrane region" description="Helical" evidence="1">
    <location>
        <begin position="111"/>
        <end position="130"/>
    </location>
</feature>
<gene>
    <name evidence="3" type="ORF">MTP16_11265</name>
</gene>
<keyword evidence="1" id="KW-0472">Membrane</keyword>
<keyword evidence="1" id="KW-0812">Transmembrane</keyword>
<evidence type="ECO:0000313" key="4">
    <source>
        <dbReference type="Proteomes" id="UP000831390"/>
    </source>
</evidence>
<protein>
    <submittedName>
        <fullName evidence="3">Uncharacterized protein</fullName>
    </submittedName>
</protein>
<dbReference type="Proteomes" id="UP000831390">
    <property type="component" value="Chromosome"/>
</dbReference>
<organism evidence="3 4">
    <name type="scientific">Hymenobacter monticola</name>
    <dbReference type="NCBI Taxonomy" id="1705399"/>
    <lineage>
        <taxon>Bacteria</taxon>
        <taxon>Pseudomonadati</taxon>
        <taxon>Bacteroidota</taxon>
        <taxon>Cytophagia</taxon>
        <taxon>Cytophagales</taxon>
        <taxon>Hymenobacteraceae</taxon>
        <taxon>Hymenobacter</taxon>
    </lineage>
</organism>
<evidence type="ECO:0000313" key="3">
    <source>
        <dbReference type="EMBL" id="UOE36198.1"/>
    </source>
</evidence>
<accession>A0ABY4BAM0</accession>
<proteinExistence type="predicted"/>
<feature type="signal peptide" evidence="2">
    <location>
        <begin position="1"/>
        <end position="22"/>
    </location>
</feature>
<keyword evidence="4" id="KW-1185">Reference proteome</keyword>
<reference evidence="3 4" key="1">
    <citation type="submission" date="2022-03" db="EMBL/GenBank/DDBJ databases">
        <title>Hymenobactersp. isolated from the air.</title>
        <authorList>
            <person name="Won M."/>
            <person name="Kwon S.-W."/>
        </authorList>
    </citation>
    <scope>NUCLEOTIDE SEQUENCE [LARGE SCALE GENOMIC DNA]</scope>
    <source>
        <strain evidence="3 4">KACC 22596</strain>
    </source>
</reference>
<sequence>MPKPLFSIALALGLTAAGTAQAQDAASAMVANPSTDAYRLTERGFDDAYGFNDTARAVIHLFYAKWKTGKKIMQYAGVPVPVVSVVGKHYNPDPRTYNVAPNYSSYYYDPWVAPVAFSLLGVSAFGFGKATKWNRRQLYAAIRTYRATRRLPAFVTPQLLALHLAAITGGLAGPGR</sequence>
<feature type="transmembrane region" description="Helical" evidence="1">
    <location>
        <begin position="151"/>
        <end position="172"/>
    </location>
</feature>
<dbReference type="RefSeq" id="WP_243519777.1">
    <property type="nucleotide sequence ID" value="NZ_CP094534.1"/>
</dbReference>
<keyword evidence="2" id="KW-0732">Signal</keyword>
<feature type="chain" id="PRO_5047272290" evidence="2">
    <location>
        <begin position="23"/>
        <end position="176"/>
    </location>
</feature>
<name>A0ABY4BAM0_9BACT</name>
<evidence type="ECO:0000256" key="2">
    <source>
        <dbReference type="SAM" id="SignalP"/>
    </source>
</evidence>